<dbReference type="PROSITE" id="PS51257">
    <property type="entry name" value="PROKAR_LIPOPROTEIN"/>
    <property type="match status" value="1"/>
</dbReference>
<dbReference type="EMBL" id="BBRZ01000074">
    <property type="protein sequence ID" value="GAM58121.1"/>
    <property type="molecule type" value="Genomic_DNA"/>
</dbReference>
<dbReference type="GO" id="GO:0015562">
    <property type="term" value="F:efflux transmembrane transporter activity"/>
    <property type="evidence" value="ECO:0007669"/>
    <property type="project" value="TreeGrafter"/>
</dbReference>
<keyword evidence="7" id="KW-1185">Reference proteome</keyword>
<reference evidence="6 7" key="1">
    <citation type="submission" date="2015-01" db="EMBL/GenBank/DDBJ databases">
        <title>Vibrio sp. C1 JCM 19231 whole genome shotgun sequence.</title>
        <authorList>
            <person name="Sawabe T."/>
            <person name="Meirelles P."/>
            <person name="Feng G."/>
            <person name="Sayaka M."/>
            <person name="Hattori M."/>
            <person name="Ohkuma M."/>
        </authorList>
    </citation>
    <scope>NUCLEOTIDE SEQUENCE [LARGE SCALE GENOMIC DNA]</scope>
    <source>
        <strain evidence="7">JCM 19231</strain>
    </source>
</reference>
<feature type="domain" description="Multidrug resistance protein MdtA-like barrel-sandwich hybrid" evidence="4">
    <location>
        <begin position="66"/>
        <end position="185"/>
    </location>
</feature>
<gene>
    <name evidence="6" type="ORF">JCM19231_3062</name>
</gene>
<dbReference type="Pfam" id="PF25967">
    <property type="entry name" value="RND-MFP_C"/>
    <property type="match status" value="1"/>
</dbReference>
<evidence type="ECO:0000259" key="5">
    <source>
        <dbReference type="Pfam" id="PF25967"/>
    </source>
</evidence>
<evidence type="ECO:0000256" key="1">
    <source>
        <dbReference type="ARBA" id="ARBA00004196"/>
    </source>
</evidence>
<name>A0A0B8NW08_9VIBR</name>
<dbReference type="AlphaFoldDB" id="A0A0B8NW08"/>
<dbReference type="InterPro" id="IPR006143">
    <property type="entry name" value="RND_pump_MFP"/>
</dbReference>
<dbReference type="Gene3D" id="2.40.30.170">
    <property type="match status" value="1"/>
</dbReference>
<evidence type="ECO:0000259" key="4">
    <source>
        <dbReference type="Pfam" id="PF25917"/>
    </source>
</evidence>
<evidence type="ECO:0000256" key="3">
    <source>
        <dbReference type="ARBA" id="ARBA00022448"/>
    </source>
</evidence>
<dbReference type="Proteomes" id="UP000031671">
    <property type="component" value="Unassembled WGS sequence"/>
</dbReference>
<evidence type="ECO:0000313" key="6">
    <source>
        <dbReference type="EMBL" id="GAM58121.1"/>
    </source>
</evidence>
<dbReference type="SUPFAM" id="SSF111369">
    <property type="entry name" value="HlyD-like secretion proteins"/>
    <property type="match status" value="1"/>
</dbReference>
<dbReference type="Gene3D" id="1.10.287.470">
    <property type="entry name" value="Helix hairpin bin"/>
    <property type="match status" value="1"/>
</dbReference>
<dbReference type="Gene3D" id="2.40.420.20">
    <property type="match status" value="1"/>
</dbReference>
<accession>A0A0B8NW08</accession>
<reference evidence="6 7" key="2">
    <citation type="submission" date="2015-01" db="EMBL/GenBank/DDBJ databases">
        <authorList>
            <consortium name="NBRP consortium"/>
            <person name="Sawabe T."/>
            <person name="Meirelles P."/>
            <person name="Feng G."/>
            <person name="Sayaka M."/>
            <person name="Hattori M."/>
            <person name="Ohkuma M."/>
        </authorList>
    </citation>
    <scope>NUCLEOTIDE SEQUENCE [LARGE SCALE GENOMIC DNA]</scope>
    <source>
        <strain evidence="7">JCM 19231</strain>
    </source>
</reference>
<keyword evidence="3" id="KW-0813">Transport</keyword>
<evidence type="ECO:0000256" key="2">
    <source>
        <dbReference type="ARBA" id="ARBA00009477"/>
    </source>
</evidence>
<protein>
    <submittedName>
        <fullName evidence="6">Probable Co/Zn/Cd efflux system membrane fusion protein</fullName>
    </submittedName>
</protein>
<sequence length="361" mass="40019">MMKMNFQSLAVVACAVLLFGCERPTIEPISHVPRVEVMTLGEPVVTDRLFFPAVAQAALRSHLSFRVAGEIVDLPVNEGDIVKKGDVIATLDTRDFKIDVDTARASYQAINSQYRRSRPLVEKGLLAQSQFDELAAKRQIALVELQLAKLHLEYTTLKAPIDGVISRVSADRFENIQVGQQIVNIHSVDEIEVLIQIPDRLFIHQPTQRDLRRVNAKVKVESGNIYDASIKEFTTEPDPQSGTYNVTLTMPMPEDELILDGMAVEVTAKSSEAGLNVSRGTRVPFSAVVNMDGDPLDRTEKYVWLLEGDKVRRQQVEIGKINNYTVQVISGLEGAETLVTKGLAQLREGVSVEVIKKEAAK</sequence>
<dbReference type="InterPro" id="IPR058625">
    <property type="entry name" value="MdtA-like_BSH"/>
</dbReference>
<dbReference type="Gene3D" id="2.40.50.100">
    <property type="match status" value="1"/>
</dbReference>
<dbReference type="InterPro" id="IPR058627">
    <property type="entry name" value="MdtA-like_C"/>
</dbReference>
<dbReference type="Pfam" id="PF25917">
    <property type="entry name" value="BSH_RND"/>
    <property type="match status" value="1"/>
</dbReference>
<dbReference type="NCBIfam" id="TIGR01730">
    <property type="entry name" value="RND_mfp"/>
    <property type="match status" value="1"/>
</dbReference>
<organism evidence="6 7">
    <name type="scientific">Vibrio ishigakensis</name>
    <dbReference type="NCBI Taxonomy" id="1481914"/>
    <lineage>
        <taxon>Bacteria</taxon>
        <taxon>Pseudomonadati</taxon>
        <taxon>Pseudomonadota</taxon>
        <taxon>Gammaproteobacteria</taxon>
        <taxon>Vibrionales</taxon>
        <taxon>Vibrionaceae</taxon>
        <taxon>Vibrio</taxon>
    </lineage>
</organism>
<comment type="subcellular location">
    <subcellularLocation>
        <location evidence="1">Cell envelope</location>
    </subcellularLocation>
</comment>
<comment type="caution">
    <text evidence="6">The sequence shown here is derived from an EMBL/GenBank/DDBJ whole genome shotgun (WGS) entry which is preliminary data.</text>
</comment>
<dbReference type="PANTHER" id="PTHR30469:SF20">
    <property type="entry name" value="EFFLUX RND TRANSPORTER PERIPLASMIC ADAPTOR SUBUNIT"/>
    <property type="match status" value="1"/>
</dbReference>
<comment type="similarity">
    <text evidence="2">Belongs to the membrane fusion protein (MFP) (TC 8.A.1) family.</text>
</comment>
<feature type="domain" description="Multidrug resistance protein MdtA-like C-terminal permuted SH3" evidence="5">
    <location>
        <begin position="300"/>
        <end position="343"/>
    </location>
</feature>
<dbReference type="PANTHER" id="PTHR30469">
    <property type="entry name" value="MULTIDRUG RESISTANCE PROTEIN MDTA"/>
    <property type="match status" value="1"/>
</dbReference>
<proteinExistence type="inferred from homology"/>
<evidence type="ECO:0000313" key="7">
    <source>
        <dbReference type="Proteomes" id="UP000031671"/>
    </source>
</evidence>
<dbReference type="GO" id="GO:1990281">
    <property type="term" value="C:efflux pump complex"/>
    <property type="evidence" value="ECO:0007669"/>
    <property type="project" value="TreeGrafter"/>
</dbReference>